<gene>
    <name evidence="16" type="ORF">BX592_105148</name>
</gene>
<dbReference type="SMART" id="SM00387">
    <property type="entry name" value="HATPase_c"/>
    <property type="match status" value="1"/>
</dbReference>
<evidence type="ECO:0000256" key="7">
    <source>
        <dbReference type="ARBA" id="ARBA00022741"/>
    </source>
</evidence>
<dbReference type="Pfam" id="PF02518">
    <property type="entry name" value="HATPase_c"/>
    <property type="match status" value="1"/>
</dbReference>
<evidence type="ECO:0000256" key="5">
    <source>
        <dbReference type="ARBA" id="ARBA00022679"/>
    </source>
</evidence>
<dbReference type="PROSITE" id="PS50109">
    <property type="entry name" value="HIS_KIN"/>
    <property type="match status" value="1"/>
</dbReference>
<evidence type="ECO:0000256" key="10">
    <source>
        <dbReference type="ARBA" id="ARBA00022989"/>
    </source>
</evidence>
<reference evidence="16 17" key="1">
    <citation type="submission" date="2019-03" db="EMBL/GenBank/DDBJ databases">
        <title>Genomic Encyclopedia of Type Strains, Phase III (KMG-III): the genomes of soil and plant-associated and newly described type strains.</title>
        <authorList>
            <person name="Whitman W."/>
        </authorList>
    </citation>
    <scope>NUCLEOTIDE SEQUENCE [LARGE SCALE GENOMIC DNA]</scope>
    <source>
        <strain evidence="16 17">LMG 29544</strain>
    </source>
</reference>
<dbReference type="InterPro" id="IPR036890">
    <property type="entry name" value="HATPase_C_sf"/>
</dbReference>
<feature type="chain" id="PRO_5020941642" description="histidine kinase" evidence="14">
    <location>
        <begin position="22"/>
        <end position="452"/>
    </location>
</feature>
<dbReference type="GO" id="GO:0005886">
    <property type="term" value="C:plasma membrane"/>
    <property type="evidence" value="ECO:0007669"/>
    <property type="project" value="TreeGrafter"/>
</dbReference>
<evidence type="ECO:0000256" key="14">
    <source>
        <dbReference type="SAM" id="SignalP"/>
    </source>
</evidence>
<feature type="transmembrane region" description="Helical" evidence="13">
    <location>
        <begin position="146"/>
        <end position="168"/>
    </location>
</feature>
<keyword evidence="4" id="KW-0597">Phosphoprotein</keyword>
<keyword evidence="10 13" id="KW-1133">Transmembrane helix</keyword>
<accession>A0A4R8LWG9</accession>
<keyword evidence="5" id="KW-0808">Transferase</keyword>
<dbReference type="Pfam" id="PF00512">
    <property type="entry name" value="HisKA"/>
    <property type="match status" value="1"/>
</dbReference>
<dbReference type="AlphaFoldDB" id="A0A4R8LWG9"/>
<proteinExistence type="predicted"/>
<keyword evidence="11" id="KW-0902">Two-component regulatory system</keyword>
<dbReference type="SMART" id="SM00388">
    <property type="entry name" value="HisKA"/>
    <property type="match status" value="1"/>
</dbReference>
<dbReference type="GO" id="GO:0000155">
    <property type="term" value="F:phosphorelay sensor kinase activity"/>
    <property type="evidence" value="ECO:0007669"/>
    <property type="project" value="InterPro"/>
</dbReference>
<comment type="catalytic activity">
    <reaction evidence="1">
        <text>ATP + protein L-histidine = ADP + protein N-phospho-L-histidine.</text>
        <dbReference type="EC" id="2.7.13.3"/>
    </reaction>
</comment>
<keyword evidence="12 13" id="KW-0472">Membrane</keyword>
<comment type="caution">
    <text evidence="16">The sequence shown here is derived from an EMBL/GenBank/DDBJ whole genome shotgun (WGS) entry which is preliminary data.</text>
</comment>
<feature type="signal peptide" evidence="14">
    <location>
        <begin position="1"/>
        <end position="21"/>
    </location>
</feature>
<dbReference type="InterPro" id="IPR036097">
    <property type="entry name" value="HisK_dim/P_sf"/>
</dbReference>
<dbReference type="InterPro" id="IPR013727">
    <property type="entry name" value="2CSK_N"/>
</dbReference>
<dbReference type="Pfam" id="PF08521">
    <property type="entry name" value="2CSK_N"/>
    <property type="match status" value="1"/>
</dbReference>
<dbReference type="PANTHER" id="PTHR45436">
    <property type="entry name" value="SENSOR HISTIDINE KINASE YKOH"/>
    <property type="match status" value="1"/>
</dbReference>
<dbReference type="Gene3D" id="1.10.287.130">
    <property type="match status" value="1"/>
</dbReference>
<keyword evidence="17" id="KW-1185">Reference proteome</keyword>
<dbReference type="InterPro" id="IPR050428">
    <property type="entry name" value="TCS_sensor_his_kinase"/>
</dbReference>
<dbReference type="InterPro" id="IPR003661">
    <property type="entry name" value="HisK_dim/P_dom"/>
</dbReference>
<evidence type="ECO:0000256" key="13">
    <source>
        <dbReference type="SAM" id="Phobius"/>
    </source>
</evidence>
<evidence type="ECO:0000313" key="16">
    <source>
        <dbReference type="EMBL" id="TDY52264.1"/>
    </source>
</evidence>
<dbReference type="Proteomes" id="UP000295509">
    <property type="component" value="Unassembled WGS sequence"/>
</dbReference>
<dbReference type="OrthoDB" id="8554694at2"/>
<evidence type="ECO:0000256" key="2">
    <source>
        <dbReference type="ARBA" id="ARBA00004141"/>
    </source>
</evidence>
<dbReference type="InterPro" id="IPR003594">
    <property type="entry name" value="HATPase_dom"/>
</dbReference>
<keyword evidence="7" id="KW-0547">Nucleotide-binding</keyword>
<sequence length="452" mass="49006">MRSIRSRLLGWLIFGFGAASAAASYGIFHTAREEAGELFDYELRTVALSLPSNLQATMTPQQSDAMMGDIADDRIAIDIWDTSGKLVYHSQHAQTLDRHPPGMRTIEEDEVYWRVFGVQQPTRFVQVAQPLSVRNDLALTLALHTLWPIAVMVPVAIMIVLFVVTRGLGPIGGLSRSLGSRSLDALEPLPIDVRTPVEVQPLVVALNDLLKRLQVASQAQRMFVSDAAHELRSPLAALQLQLQAAASDGTLTGSDATLERIQGRLKRLIHLVQQLLTLAREDAASSTPIAPVSVRRVGEQTVGEFSLLAEAKHIDLGLETAAARGDADLYVAQTDQHALFLLLSTLIDNAIRYTPEGGTVDVLLERAGGRIHIEVRDTGPGIPDDELERVFDRFYRGAGTQVQGSGLGLAIAARIAKRLGVALSLRNRTDGCGLSARIDGFKPADEQRTAAS</sequence>
<keyword evidence="6 13" id="KW-0812">Transmembrane</keyword>
<evidence type="ECO:0000256" key="6">
    <source>
        <dbReference type="ARBA" id="ARBA00022692"/>
    </source>
</evidence>
<dbReference type="PRINTS" id="PR00344">
    <property type="entry name" value="BCTRLSENSOR"/>
</dbReference>
<evidence type="ECO:0000259" key="15">
    <source>
        <dbReference type="PROSITE" id="PS50109"/>
    </source>
</evidence>
<dbReference type="RefSeq" id="WP_134191196.1">
    <property type="nucleotide sequence ID" value="NZ_JBHLUW010000027.1"/>
</dbReference>
<comment type="subcellular location">
    <subcellularLocation>
        <location evidence="2">Membrane</location>
        <topology evidence="2">Multi-pass membrane protein</topology>
    </subcellularLocation>
</comment>
<protein>
    <recommendedName>
        <fullName evidence="3">histidine kinase</fullName>
        <ecNumber evidence="3">2.7.13.3</ecNumber>
    </recommendedName>
</protein>
<organism evidence="16 17">
    <name type="scientific">Paraburkholderia rhizosphaerae</name>
    <dbReference type="NCBI Taxonomy" id="480658"/>
    <lineage>
        <taxon>Bacteria</taxon>
        <taxon>Pseudomonadati</taxon>
        <taxon>Pseudomonadota</taxon>
        <taxon>Betaproteobacteria</taxon>
        <taxon>Burkholderiales</taxon>
        <taxon>Burkholderiaceae</taxon>
        <taxon>Paraburkholderia</taxon>
    </lineage>
</organism>
<keyword evidence="8 16" id="KW-0418">Kinase</keyword>
<dbReference type="GO" id="GO:0005524">
    <property type="term" value="F:ATP binding"/>
    <property type="evidence" value="ECO:0007669"/>
    <property type="project" value="UniProtKB-KW"/>
</dbReference>
<feature type="domain" description="Histidine kinase" evidence="15">
    <location>
        <begin position="226"/>
        <end position="438"/>
    </location>
</feature>
<dbReference type="CDD" id="cd00082">
    <property type="entry name" value="HisKA"/>
    <property type="match status" value="1"/>
</dbReference>
<dbReference type="InterPro" id="IPR004358">
    <property type="entry name" value="Sig_transdc_His_kin-like_C"/>
</dbReference>
<dbReference type="PANTHER" id="PTHR45436:SF14">
    <property type="entry name" value="SENSOR PROTEIN QSEC"/>
    <property type="match status" value="1"/>
</dbReference>
<dbReference type="InterPro" id="IPR005467">
    <property type="entry name" value="His_kinase_dom"/>
</dbReference>
<dbReference type="SUPFAM" id="SSF55874">
    <property type="entry name" value="ATPase domain of HSP90 chaperone/DNA topoisomerase II/histidine kinase"/>
    <property type="match status" value="1"/>
</dbReference>
<dbReference type="CDD" id="cd00075">
    <property type="entry name" value="HATPase"/>
    <property type="match status" value="1"/>
</dbReference>
<dbReference type="SUPFAM" id="SSF47384">
    <property type="entry name" value="Homodimeric domain of signal transducing histidine kinase"/>
    <property type="match status" value="1"/>
</dbReference>
<evidence type="ECO:0000256" key="8">
    <source>
        <dbReference type="ARBA" id="ARBA00022777"/>
    </source>
</evidence>
<dbReference type="EC" id="2.7.13.3" evidence="3"/>
<evidence type="ECO:0000256" key="11">
    <source>
        <dbReference type="ARBA" id="ARBA00023012"/>
    </source>
</evidence>
<evidence type="ECO:0000256" key="4">
    <source>
        <dbReference type="ARBA" id="ARBA00022553"/>
    </source>
</evidence>
<name>A0A4R8LWG9_9BURK</name>
<evidence type="ECO:0000256" key="3">
    <source>
        <dbReference type="ARBA" id="ARBA00012438"/>
    </source>
</evidence>
<keyword evidence="14" id="KW-0732">Signal</keyword>
<dbReference type="Gene3D" id="3.30.565.10">
    <property type="entry name" value="Histidine kinase-like ATPase, C-terminal domain"/>
    <property type="match status" value="1"/>
</dbReference>
<evidence type="ECO:0000256" key="1">
    <source>
        <dbReference type="ARBA" id="ARBA00000085"/>
    </source>
</evidence>
<evidence type="ECO:0000256" key="12">
    <source>
        <dbReference type="ARBA" id="ARBA00023136"/>
    </source>
</evidence>
<evidence type="ECO:0000256" key="9">
    <source>
        <dbReference type="ARBA" id="ARBA00022840"/>
    </source>
</evidence>
<dbReference type="EMBL" id="SORE01000005">
    <property type="protein sequence ID" value="TDY52264.1"/>
    <property type="molecule type" value="Genomic_DNA"/>
</dbReference>
<evidence type="ECO:0000313" key="17">
    <source>
        <dbReference type="Proteomes" id="UP000295509"/>
    </source>
</evidence>
<keyword evidence="9" id="KW-0067">ATP-binding</keyword>